<dbReference type="PANTHER" id="PTHR46163:SF24">
    <property type="entry name" value="PROTEIN-TYROSINE PHOSPHATASE CATALYTIC DOMAIN-CONTAINING PROTEIN-RELATED"/>
    <property type="match status" value="1"/>
</dbReference>
<keyword evidence="5" id="KW-1185">Reference proteome</keyword>
<accession>A0AAN5CGH1</accession>
<dbReference type="Proteomes" id="UP001328107">
    <property type="component" value="Unassembled WGS sequence"/>
</dbReference>
<dbReference type="AlphaFoldDB" id="A0AAN5CGH1"/>
<dbReference type="SUPFAM" id="SSF52799">
    <property type="entry name" value="(Phosphotyrosine protein) phosphatases II"/>
    <property type="match status" value="1"/>
</dbReference>
<dbReference type="Gene3D" id="3.90.190.10">
    <property type="entry name" value="Protein tyrosine phosphatase superfamily"/>
    <property type="match status" value="1"/>
</dbReference>
<comment type="caution">
    <text evidence="4">The sequence shown here is derived from an EMBL/GenBank/DDBJ whole genome shotgun (WGS) entry which is preliminary data.</text>
</comment>
<dbReference type="PROSITE" id="PS50055">
    <property type="entry name" value="TYR_PHOSPHATASE_PTP"/>
    <property type="match status" value="1"/>
</dbReference>
<dbReference type="InterPro" id="IPR000242">
    <property type="entry name" value="PTP_cat"/>
</dbReference>
<dbReference type="CDD" id="cd00047">
    <property type="entry name" value="PTPc"/>
    <property type="match status" value="1"/>
</dbReference>
<gene>
    <name evidence="4" type="ORF">PMAYCL1PPCAC_11736</name>
</gene>
<dbReference type="GO" id="GO:0004725">
    <property type="term" value="F:protein tyrosine phosphatase activity"/>
    <property type="evidence" value="ECO:0007669"/>
    <property type="project" value="InterPro"/>
</dbReference>
<sequence length="345" mass="39099">SESVEKRSAQLDLQGENVNDFVAAMSAGGKLKHHSEHDNVRRPERQINKFTRFTDLNRFNNAVLFSQGSVELLPEDKSDISYIHASKIPCPGGALILAQAPMKNTIVDFYRLIWQQKVSTIVSCVNLENKDECFPYFERKAGKKTTQRNRYRVRTIAVRNEGKNIMHYELKIENHLEKKENKSRVLNVISILGWEPEQPFDPKIIVSAIHSADALKRIGPQAENGRDAPMLIHGCSGIRRTGVFALAYIFSKQILVNREINLLGVIEQVRMVRYGVLRKKKMFYMLLEIVIVFITESGLVKPNSEDHLTAVQMVKKMYALMDAKGRKKKSKNAGGGKSSEQSSKA</sequence>
<evidence type="ECO:0000259" key="2">
    <source>
        <dbReference type="PROSITE" id="PS50055"/>
    </source>
</evidence>
<dbReference type="InterPro" id="IPR029021">
    <property type="entry name" value="Prot-tyrosine_phosphatase-like"/>
</dbReference>
<evidence type="ECO:0000256" key="1">
    <source>
        <dbReference type="SAM" id="MobiDB-lite"/>
    </source>
</evidence>
<feature type="non-terminal residue" evidence="4">
    <location>
        <position position="345"/>
    </location>
</feature>
<feature type="domain" description="Tyrosine-protein phosphatase" evidence="2">
    <location>
        <begin position="57"/>
        <end position="293"/>
    </location>
</feature>
<feature type="domain" description="Tyrosine specific protein phosphatases" evidence="3">
    <location>
        <begin position="209"/>
        <end position="284"/>
    </location>
</feature>
<dbReference type="PRINTS" id="PR00700">
    <property type="entry name" value="PRTYPHPHTASE"/>
</dbReference>
<dbReference type="InterPro" id="IPR000387">
    <property type="entry name" value="Tyr_Pase_dom"/>
</dbReference>
<dbReference type="Pfam" id="PF00102">
    <property type="entry name" value="Y_phosphatase"/>
    <property type="match status" value="1"/>
</dbReference>
<dbReference type="InterPro" id="IPR052782">
    <property type="entry name" value="Oocyte-zygote_transition_reg"/>
</dbReference>
<feature type="non-terminal residue" evidence="4">
    <location>
        <position position="1"/>
    </location>
</feature>
<dbReference type="PROSITE" id="PS50056">
    <property type="entry name" value="TYR_PHOSPHATASE_2"/>
    <property type="match status" value="1"/>
</dbReference>
<evidence type="ECO:0000259" key="3">
    <source>
        <dbReference type="PROSITE" id="PS50056"/>
    </source>
</evidence>
<reference evidence="5" key="1">
    <citation type="submission" date="2022-10" db="EMBL/GenBank/DDBJ databases">
        <title>Genome assembly of Pristionchus species.</title>
        <authorList>
            <person name="Yoshida K."/>
            <person name="Sommer R.J."/>
        </authorList>
    </citation>
    <scope>NUCLEOTIDE SEQUENCE [LARGE SCALE GENOMIC DNA]</scope>
    <source>
        <strain evidence="5">RS5460</strain>
    </source>
</reference>
<evidence type="ECO:0008006" key="6">
    <source>
        <dbReference type="Google" id="ProtNLM"/>
    </source>
</evidence>
<organism evidence="4 5">
    <name type="scientific">Pristionchus mayeri</name>
    <dbReference type="NCBI Taxonomy" id="1317129"/>
    <lineage>
        <taxon>Eukaryota</taxon>
        <taxon>Metazoa</taxon>
        <taxon>Ecdysozoa</taxon>
        <taxon>Nematoda</taxon>
        <taxon>Chromadorea</taxon>
        <taxon>Rhabditida</taxon>
        <taxon>Rhabditina</taxon>
        <taxon>Diplogasteromorpha</taxon>
        <taxon>Diplogasteroidea</taxon>
        <taxon>Neodiplogasteridae</taxon>
        <taxon>Pristionchus</taxon>
    </lineage>
</organism>
<dbReference type="EMBL" id="BTRK01000003">
    <property type="protein sequence ID" value="GMR41541.1"/>
    <property type="molecule type" value="Genomic_DNA"/>
</dbReference>
<protein>
    <recommendedName>
        <fullName evidence="6">Tyrosine phosphatase</fullName>
    </recommendedName>
</protein>
<name>A0AAN5CGH1_9BILA</name>
<evidence type="ECO:0000313" key="4">
    <source>
        <dbReference type="EMBL" id="GMR41541.1"/>
    </source>
</evidence>
<dbReference type="SMART" id="SM00194">
    <property type="entry name" value="PTPc"/>
    <property type="match status" value="1"/>
</dbReference>
<dbReference type="PANTHER" id="PTHR46163">
    <property type="entry name" value="TYROSINE-PROTEIN PHOSPHATASE-RELATED"/>
    <property type="match status" value="1"/>
</dbReference>
<evidence type="ECO:0000313" key="5">
    <source>
        <dbReference type="Proteomes" id="UP001328107"/>
    </source>
</evidence>
<proteinExistence type="predicted"/>
<feature type="region of interest" description="Disordered" evidence="1">
    <location>
        <begin position="324"/>
        <end position="345"/>
    </location>
</feature>